<comment type="subcellular location">
    <subcellularLocation>
        <location evidence="1">Cytoplasm</location>
        <location evidence="1">Cytoskeleton</location>
        <location evidence="1">Cilium basal body</location>
    </subcellularLocation>
</comment>
<name>A0AAV7JET1_9METZ</name>
<keyword evidence="2" id="KW-0963">Cytoplasm</keyword>
<dbReference type="GO" id="GO:0060271">
    <property type="term" value="P:cilium assembly"/>
    <property type="evidence" value="ECO:0007669"/>
    <property type="project" value="TreeGrafter"/>
</dbReference>
<evidence type="ECO:0000256" key="5">
    <source>
        <dbReference type="ARBA" id="ARBA00023273"/>
    </source>
</evidence>
<dbReference type="Proteomes" id="UP001165289">
    <property type="component" value="Unassembled WGS sequence"/>
</dbReference>
<evidence type="ECO:0000256" key="2">
    <source>
        <dbReference type="ARBA" id="ARBA00022490"/>
    </source>
</evidence>
<evidence type="ECO:0000256" key="3">
    <source>
        <dbReference type="ARBA" id="ARBA00022794"/>
    </source>
</evidence>
<evidence type="ECO:0000313" key="7">
    <source>
        <dbReference type="Proteomes" id="UP001165289"/>
    </source>
</evidence>
<accession>A0AAV7JET1</accession>
<dbReference type="InterPro" id="IPR010796">
    <property type="entry name" value="C2_B9-type_dom"/>
</dbReference>
<dbReference type="EMBL" id="JAKMXF010000343">
    <property type="protein sequence ID" value="KAI6647198.1"/>
    <property type="molecule type" value="Genomic_DNA"/>
</dbReference>
<comment type="caution">
    <text evidence="6">The sequence shown here is derived from an EMBL/GenBank/DDBJ whole genome shotgun (WGS) entry which is preliminary data.</text>
</comment>
<keyword evidence="5" id="KW-0966">Cell projection</keyword>
<dbReference type="AlphaFoldDB" id="A0AAV7JET1"/>
<keyword evidence="7" id="KW-1185">Reference proteome</keyword>
<evidence type="ECO:0000256" key="4">
    <source>
        <dbReference type="ARBA" id="ARBA00023212"/>
    </source>
</evidence>
<dbReference type="Pfam" id="PF07162">
    <property type="entry name" value="B9-C2"/>
    <property type="match status" value="1"/>
</dbReference>
<organism evidence="6 7">
    <name type="scientific">Oopsacas minuta</name>
    <dbReference type="NCBI Taxonomy" id="111878"/>
    <lineage>
        <taxon>Eukaryota</taxon>
        <taxon>Metazoa</taxon>
        <taxon>Porifera</taxon>
        <taxon>Hexactinellida</taxon>
        <taxon>Hexasterophora</taxon>
        <taxon>Lyssacinosida</taxon>
        <taxon>Leucopsacidae</taxon>
        <taxon>Oopsacas</taxon>
    </lineage>
</organism>
<dbReference type="GO" id="GO:0036038">
    <property type="term" value="C:MKS complex"/>
    <property type="evidence" value="ECO:0007669"/>
    <property type="project" value="TreeGrafter"/>
</dbReference>
<protein>
    <submittedName>
        <fullName evidence="6">Meckel syndrome type 1 protein</fullName>
    </submittedName>
</protein>
<reference evidence="6 7" key="1">
    <citation type="journal article" date="2023" name="BMC Biol.">
        <title>The compact genome of the sponge Oopsacas minuta (Hexactinellida) is lacking key metazoan core genes.</title>
        <authorList>
            <person name="Santini S."/>
            <person name="Schenkelaars Q."/>
            <person name="Jourda C."/>
            <person name="Duchesne M."/>
            <person name="Belahbib H."/>
            <person name="Rocher C."/>
            <person name="Selva M."/>
            <person name="Riesgo A."/>
            <person name="Vervoort M."/>
            <person name="Leys S.P."/>
            <person name="Kodjabachian L."/>
            <person name="Le Bivic A."/>
            <person name="Borchiellini C."/>
            <person name="Claverie J.M."/>
            <person name="Renard E."/>
        </authorList>
    </citation>
    <scope>NUCLEOTIDE SEQUENCE [LARGE SCALE GENOMIC DNA]</scope>
    <source>
        <strain evidence="6">SPO-2</strain>
    </source>
</reference>
<evidence type="ECO:0000313" key="6">
    <source>
        <dbReference type="EMBL" id="KAI6647198.1"/>
    </source>
</evidence>
<proteinExistence type="predicted"/>
<gene>
    <name evidence="6" type="ORF">LOD99_12195</name>
</gene>
<keyword evidence="3" id="KW-0970">Cilium biogenesis/degradation</keyword>
<dbReference type="PANTHER" id="PTHR12968:SF4">
    <property type="entry name" value="TECTONIC-LIKE COMPLEX MEMBER MKS1"/>
    <property type="match status" value="1"/>
</dbReference>
<keyword evidence="4" id="KW-0206">Cytoskeleton</keyword>
<evidence type="ECO:0000256" key="1">
    <source>
        <dbReference type="ARBA" id="ARBA00004120"/>
    </source>
</evidence>
<sequence>MTLYHFKDPLKNFVVKLELRRLSPLFTLQDQQQQQQQQQTTVLSEPEYETWEFKWQEKVFSQFEEELYSDFRNCHTNLTQSYHQKIVQIRELGTRPNGRLFSYTDIDNFHDITHSNPPLLTDNIQTPLTRRTLVRDKCISSNPVVNLPLKNVEVGAKTVMYILADLRRKDSQHPDEKVVCTITLLEKGTLMVQPDFSEKWVRVDNFIGDTWEYKLTHNSILPSRKDIEKEVNILNEIFERQNTALSNAIGREKFYKPEIKADEAIFNIFGEISCCYGFTKSSVYVKYFLALPGAFQLLGSENEECYTNLSSQSSFFTPTKISIGHLFEYQFKAADNYSELPTLNKPVFLFEVNSLDRWGRHMNIGYGSFRIYLSPGTYSETVTTWRLLPRTKWEQMSEYFLGITPVLGNLDRIRFPFEFSDQNISKLGWNTQTSGNVELKLQIIRQK</sequence>
<dbReference type="PANTHER" id="PTHR12968">
    <property type="entry name" value="B9 DOMAIN-CONTAINING"/>
    <property type="match status" value="1"/>
</dbReference>